<dbReference type="InterPro" id="IPR015300">
    <property type="entry name" value="DNA-bd_pseudobarrel_sf"/>
</dbReference>
<feature type="region of interest" description="Disordered" evidence="5">
    <location>
        <begin position="258"/>
        <end position="278"/>
    </location>
</feature>
<dbReference type="CDD" id="cd10017">
    <property type="entry name" value="B3_DNA"/>
    <property type="match status" value="1"/>
</dbReference>
<dbReference type="OrthoDB" id="1909330at2759"/>
<feature type="domain" description="TF-B3" evidence="6">
    <location>
        <begin position="161"/>
        <end position="252"/>
    </location>
</feature>
<dbReference type="InterPro" id="IPR044837">
    <property type="entry name" value="REM16-like"/>
</dbReference>
<evidence type="ECO:0000256" key="1">
    <source>
        <dbReference type="ARBA" id="ARBA00023015"/>
    </source>
</evidence>
<dbReference type="InterPro" id="IPR003340">
    <property type="entry name" value="B3_DNA-bd"/>
</dbReference>
<dbReference type="Pfam" id="PF02362">
    <property type="entry name" value="B3"/>
    <property type="match status" value="1"/>
</dbReference>
<gene>
    <name evidence="7" type="ORF">KP509_02G084400</name>
</gene>
<accession>A0A8T2VFT4</accession>
<evidence type="ECO:0000256" key="2">
    <source>
        <dbReference type="ARBA" id="ARBA00023125"/>
    </source>
</evidence>
<keyword evidence="1" id="KW-0805">Transcription regulation</keyword>
<name>A0A8T2VFT4_CERRI</name>
<keyword evidence="2" id="KW-0238">DNA-binding</keyword>
<dbReference type="GO" id="GO:0003677">
    <property type="term" value="F:DNA binding"/>
    <property type="evidence" value="ECO:0007669"/>
    <property type="project" value="UniProtKB-KW"/>
</dbReference>
<dbReference type="Gene3D" id="2.40.330.10">
    <property type="entry name" value="DNA-binding pseudobarrel domain"/>
    <property type="match status" value="1"/>
</dbReference>
<evidence type="ECO:0000313" key="7">
    <source>
        <dbReference type="EMBL" id="KAH7444593.1"/>
    </source>
</evidence>
<evidence type="ECO:0000256" key="4">
    <source>
        <dbReference type="ARBA" id="ARBA00023242"/>
    </source>
</evidence>
<dbReference type="EMBL" id="CM035407">
    <property type="protein sequence ID" value="KAH7444593.1"/>
    <property type="molecule type" value="Genomic_DNA"/>
</dbReference>
<comment type="caution">
    <text evidence="7">The sequence shown here is derived from an EMBL/GenBank/DDBJ whole genome shotgun (WGS) entry which is preliminary data.</text>
</comment>
<dbReference type="AlphaFoldDB" id="A0A8T2VFT4"/>
<evidence type="ECO:0000256" key="3">
    <source>
        <dbReference type="ARBA" id="ARBA00023163"/>
    </source>
</evidence>
<dbReference type="Proteomes" id="UP000825935">
    <property type="component" value="Chromosome 2"/>
</dbReference>
<proteinExistence type="predicted"/>
<dbReference type="PROSITE" id="PS50863">
    <property type="entry name" value="B3"/>
    <property type="match status" value="1"/>
</dbReference>
<dbReference type="PANTHER" id="PTHR31391">
    <property type="entry name" value="B3 DOMAIN-CONTAINING PROTEIN OS11G0197600-RELATED"/>
    <property type="match status" value="1"/>
</dbReference>
<dbReference type="SUPFAM" id="SSF101936">
    <property type="entry name" value="DNA-binding pseudobarrel domain"/>
    <property type="match status" value="1"/>
</dbReference>
<evidence type="ECO:0000259" key="6">
    <source>
        <dbReference type="PROSITE" id="PS50863"/>
    </source>
</evidence>
<organism evidence="7 8">
    <name type="scientific">Ceratopteris richardii</name>
    <name type="common">Triangle waterfern</name>
    <dbReference type="NCBI Taxonomy" id="49495"/>
    <lineage>
        <taxon>Eukaryota</taxon>
        <taxon>Viridiplantae</taxon>
        <taxon>Streptophyta</taxon>
        <taxon>Embryophyta</taxon>
        <taxon>Tracheophyta</taxon>
        <taxon>Polypodiopsida</taxon>
        <taxon>Polypodiidae</taxon>
        <taxon>Polypodiales</taxon>
        <taxon>Pteridineae</taxon>
        <taxon>Pteridaceae</taxon>
        <taxon>Parkerioideae</taxon>
        <taxon>Ceratopteris</taxon>
    </lineage>
</organism>
<keyword evidence="3" id="KW-0804">Transcription</keyword>
<reference evidence="7" key="1">
    <citation type="submission" date="2021-08" db="EMBL/GenBank/DDBJ databases">
        <title>WGS assembly of Ceratopteris richardii.</title>
        <authorList>
            <person name="Marchant D.B."/>
            <person name="Chen G."/>
            <person name="Jenkins J."/>
            <person name="Shu S."/>
            <person name="Leebens-Mack J."/>
            <person name="Grimwood J."/>
            <person name="Schmutz J."/>
            <person name="Soltis P."/>
            <person name="Soltis D."/>
            <person name="Chen Z.-H."/>
        </authorList>
    </citation>
    <scope>NUCLEOTIDE SEQUENCE</scope>
    <source>
        <strain evidence="7">Whitten #5841</strain>
        <tissue evidence="7">Leaf</tissue>
    </source>
</reference>
<evidence type="ECO:0000256" key="5">
    <source>
        <dbReference type="SAM" id="MobiDB-lite"/>
    </source>
</evidence>
<keyword evidence="4" id="KW-0539">Nucleus</keyword>
<keyword evidence="8" id="KW-1185">Reference proteome</keyword>
<evidence type="ECO:0000313" key="8">
    <source>
        <dbReference type="Proteomes" id="UP000825935"/>
    </source>
</evidence>
<dbReference type="PANTHER" id="PTHR31391:SF4">
    <property type="entry name" value="B3 DOMAIN-CONTAINING PROTEIN OS03G0184500"/>
    <property type="match status" value="1"/>
</dbReference>
<protein>
    <recommendedName>
        <fullName evidence="6">TF-B3 domain-containing protein</fullName>
    </recommendedName>
</protein>
<dbReference type="SMART" id="SM01019">
    <property type="entry name" value="B3"/>
    <property type="match status" value="1"/>
</dbReference>
<sequence length="278" mass="31819">MVTLACVAPFSLCSSAAYLRNTSFFLIFMHLLCKIHRSLLPPTFMHMLISCLCSELGLGVMCRSISDIFKKTKTFSPQTRALPRKKSLFPSELFESRRSPRIAQKPAPVYHSINDDPPELARRRSARSSSVRRRWCSYISDQARDDAADAASRIEVNHPSFVKRMLPSHVSSCFWLGLPLSYCKAHLPKNDQYMKLVNEEGEEWESLYLARKTGLSAGWKRFAEDNELRDGDAVLFELVQYNQFNVRIVRVDGYEVARDDDDGDMDDDDDDDDTEESL</sequence>